<evidence type="ECO:0000256" key="6">
    <source>
        <dbReference type="SAM" id="MobiDB-lite"/>
    </source>
</evidence>
<feature type="compositionally biased region" description="Low complexity" evidence="6">
    <location>
        <begin position="322"/>
        <end position="335"/>
    </location>
</feature>
<feature type="compositionally biased region" description="Low complexity" evidence="6">
    <location>
        <begin position="76"/>
        <end position="97"/>
    </location>
</feature>
<gene>
    <name evidence="8" type="ORF">PoMZ_02643</name>
</gene>
<evidence type="ECO:0000313" key="8">
    <source>
        <dbReference type="EMBL" id="QBZ57708.1"/>
    </source>
</evidence>
<feature type="region of interest" description="Disordered" evidence="6">
    <location>
        <begin position="65"/>
        <end position="119"/>
    </location>
</feature>
<name>A0A4P7N591_PYROR</name>
<feature type="transmembrane region" description="Helical" evidence="7">
    <location>
        <begin position="427"/>
        <end position="447"/>
    </location>
</feature>
<comment type="similarity">
    <text evidence="2">Belongs to the TAPT1 family.</text>
</comment>
<dbReference type="PANTHER" id="PTHR13317:SF4">
    <property type="entry name" value="TRANSMEMBRANE ANTERIOR POSTERIOR TRANSFORMATION PROTEIN 1 HOMOLOG"/>
    <property type="match status" value="1"/>
</dbReference>
<accession>A0A4P7N591</accession>
<dbReference type="GO" id="GO:0005789">
    <property type="term" value="C:endoplasmic reticulum membrane"/>
    <property type="evidence" value="ECO:0007669"/>
    <property type="project" value="TreeGrafter"/>
</dbReference>
<dbReference type="InterPro" id="IPR008010">
    <property type="entry name" value="Tatp1"/>
</dbReference>
<keyword evidence="3 7" id="KW-0812">Transmembrane</keyword>
<dbReference type="EMBL" id="CP034205">
    <property type="protein sequence ID" value="QBZ57708.1"/>
    <property type="molecule type" value="Genomic_DNA"/>
</dbReference>
<organism evidence="8 9">
    <name type="scientific">Pyricularia oryzae</name>
    <name type="common">Rice blast fungus</name>
    <name type="synonym">Magnaporthe oryzae</name>
    <dbReference type="NCBI Taxonomy" id="318829"/>
    <lineage>
        <taxon>Eukaryota</taxon>
        <taxon>Fungi</taxon>
        <taxon>Dikarya</taxon>
        <taxon>Ascomycota</taxon>
        <taxon>Pezizomycotina</taxon>
        <taxon>Sordariomycetes</taxon>
        <taxon>Sordariomycetidae</taxon>
        <taxon>Magnaporthales</taxon>
        <taxon>Pyriculariaceae</taxon>
        <taxon>Pyricularia</taxon>
    </lineage>
</organism>
<sequence length="1101" mass="119717">MEEDTLAALAAKATARIEAEAAETDIAVEDDADAQEPPPDLHNVGQSPLGLAIDEMQTTMLGGRKMVHSPLLAQLPTPAGTPTESGSPSPSQTATAQDEAEDAAGLRLDSNVITTANKARGHDLTVDTDIAVHGRDQPPSSDSAGVARSQPQSATAKAPAPSRQNTQDNVRRLSASKMQELASSPDSLPIASIPDRKLPEHPLSAGIVETAAGRPSMADQARTLLQGSMPIERTSRVAMQRAGSASGNGTPRPGPPPRTVSTPPINRRKSSSQPPNPASNRRNSFHPTPRLGQGSTAFPPLPNPNIEGAGHTSKSTSGPEPQNQQAQAQLSSESAVLDPPVPTSPVMASLPLPPLSVPTFLQLELAGQRPSPLYIYQSYSADIPYESSAVKLARLKNFLLLPGFLERTILFGALACVDAWLWTFTILPIRFVIAVGVLAKWWVYVVIKEARWSIGYVWYGIGRWWRRGARGRSASRADDGKSSAGEESRSPSRVREVSVSSARTPVHEGGLQPSLVPAQAGIRINETPRIGGSSVGDGTIHARRRGESRSSQHSQGRGQGTAHSSRRFFRHRRTKSTPSGLTSFHKADILQGLVIVFTCVALMHLDASRMYHSIRAQSAIKLYVIYNGLEVGDRLLSALGQDIFECLFSSEVLARDHRGRSKVMVPFGMFILALLYNFLHSVCLFYQVITLNVAVNSYSNALLTLLISNQFVEIKSSVFKRFEKENVFQLTCADIVERFQLWLMLMIIAMRNIVEVGGLTIPGAGTGGGMGGISGGEPVPKVPLHSASILPASFTALPSWLWSGEVLSPFFIVTGSETIVDWIKHAYINKFNNIKPNFHGRVLDILCKDYYTNAFVTPSLTRRLGLPLLPLSCLFIRASVQTYHMFLATHLPAPLPPSTQTSLTVESSSSAATPSSQAVAASLERLDGIIRNALGRAVHGMPYVAANTTPEPPPMMTTNSNITDFPYRIFMSWTTDDAIALVTMLTVFFLAFLVLLVLKLVLGMTLLRYSRGRYAAMRRREHAVSTGKQEPEQFDQPGSKRVGGFGHVEVGEDRRAWLYDDDPEGLKKAQATEKRNAGKREKSEKDLGRISRYEMVAKRIW</sequence>
<feature type="compositionally biased region" description="Basic and acidic residues" evidence="6">
    <location>
        <begin position="475"/>
        <end position="496"/>
    </location>
</feature>
<feature type="compositionally biased region" description="Basic residues" evidence="6">
    <location>
        <begin position="564"/>
        <end position="575"/>
    </location>
</feature>
<feature type="region of interest" description="Disordered" evidence="6">
    <location>
        <begin position="22"/>
        <end position="48"/>
    </location>
</feature>
<feature type="compositionally biased region" description="Polar residues" evidence="6">
    <location>
        <begin position="138"/>
        <end position="155"/>
    </location>
</feature>
<keyword evidence="5 7" id="KW-0472">Membrane</keyword>
<dbReference type="PANTHER" id="PTHR13317">
    <property type="entry name" value="TRANSMEMBRANE ANTERIOR POSTERIOR TRANSFORMATION PROTEIN 1 HOMOLOG"/>
    <property type="match status" value="1"/>
</dbReference>
<dbReference type="AlphaFoldDB" id="A0A4P7N591"/>
<reference evidence="8 9" key="1">
    <citation type="journal article" date="2019" name="Mol. Biol. Evol.">
        <title>Blast fungal genomes show frequent chromosomal changes, gene gains and losses, and effector gene turnover.</title>
        <authorList>
            <person name="Gomez Luciano L.B."/>
            <person name="Jason Tsai I."/>
            <person name="Chuma I."/>
            <person name="Tosa Y."/>
            <person name="Chen Y.H."/>
            <person name="Li J.Y."/>
            <person name="Li M.Y."/>
            <person name="Jade Lu M.Y."/>
            <person name="Nakayashiki H."/>
            <person name="Li W.H."/>
        </authorList>
    </citation>
    <scope>NUCLEOTIDE SEQUENCE [LARGE SCALE GENOMIC DNA]</scope>
    <source>
        <strain evidence="8">MZ5-1-6</strain>
    </source>
</reference>
<evidence type="ECO:0000256" key="1">
    <source>
        <dbReference type="ARBA" id="ARBA00004141"/>
    </source>
</evidence>
<proteinExistence type="inferred from homology"/>
<feature type="region of interest" description="Disordered" evidence="6">
    <location>
        <begin position="131"/>
        <end position="342"/>
    </location>
</feature>
<keyword evidence="4 7" id="KW-1133">Transmembrane helix</keyword>
<evidence type="ECO:0000313" key="9">
    <source>
        <dbReference type="Proteomes" id="UP000294847"/>
    </source>
</evidence>
<feature type="transmembrane region" description="Helical" evidence="7">
    <location>
        <begin position="978"/>
        <end position="1009"/>
    </location>
</feature>
<evidence type="ECO:0000256" key="2">
    <source>
        <dbReference type="ARBA" id="ARBA00008803"/>
    </source>
</evidence>
<feature type="region of interest" description="Disordered" evidence="6">
    <location>
        <begin position="527"/>
        <end position="579"/>
    </location>
</feature>
<protein>
    <submittedName>
        <fullName evidence="8">Uncharacterized protein</fullName>
    </submittedName>
</protein>
<evidence type="ECO:0000256" key="4">
    <source>
        <dbReference type="ARBA" id="ARBA00022989"/>
    </source>
</evidence>
<comment type="subcellular location">
    <subcellularLocation>
        <location evidence="1">Membrane</location>
        <topology evidence="1">Multi-pass membrane protein</topology>
    </subcellularLocation>
</comment>
<evidence type="ECO:0000256" key="3">
    <source>
        <dbReference type="ARBA" id="ARBA00022692"/>
    </source>
</evidence>
<feature type="transmembrane region" description="Helical" evidence="7">
    <location>
        <begin position="663"/>
        <end position="689"/>
    </location>
</feature>
<feature type="compositionally biased region" description="Polar residues" evidence="6">
    <location>
        <begin position="312"/>
        <end position="321"/>
    </location>
</feature>
<evidence type="ECO:0000256" key="7">
    <source>
        <dbReference type="SAM" id="Phobius"/>
    </source>
</evidence>
<evidence type="ECO:0000256" key="5">
    <source>
        <dbReference type="ARBA" id="ARBA00023136"/>
    </source>
</evidence>
<dbReference type="Pfam" id="PF05346">
    <property type="entry name" value="DUF747"/>
    <property type="match status" value="1"/>
</dbReference>
<dbReference type="Proteomes" id="UP000294847">
    <property type="component" value="Chromosome 2"/>
</dbReference>
<feature type="compositionally biased region" description="Acidic residues" evidence="6">
    <location>
        <begin position="22"/>
        <end position="34"/>
    </location>
</feature>
<feature type="region of interest" description="Disordered" evidence="6">
    <location>
        <begin position="473"/>
        <end position="513"/>
    </location>
</feature>